<dbReference type="PANTHER" id="PTHR13301">
    <property type="entry name" value="X-BOX TRANSCRIPTION FACTOR-RELATED"/>
    <property type="match status" value="1"/>
</dbReference>
<feature type="binding site" evidence="12">
    <location>
        <position position="291"/>
    </location>
    <ligand>
        <name>UDP-alpha-D-glucose</name>
        <dbReference type="ChEBI" id="CHEBI:58885"/>
    </ligand>
</feature>
<evidence type="ECO:0000256" key="4">
    <source>
        <dbReference type="ARBA" id="ARBA00022692"/>
    </source>
</evidence>
<reference evidence="15 16" key="1">
    <citation type="journal article" date="2018" name="PLoS Genet.">
        <title>Population sequencing reveals clonal diversity and ancestral inbreeding in the grapevine cultivar Chardonnay.</title>
        <authorList>
            <person name="Roach M.J."/>
            <person name="Johnson D.L."/>
            <person name="Bohlmann J."/>
            <person name="van Vuuren H.J."/>
            <person name="Jones S.J."/>
            <person name="Pretorius I.S."/>
            <person name="Schmidt S.A."/>
            <person name="Borneman A.R."/>
        </authorList>
    </citation>
    <scope>NUCLEOTIDE SEQUENCE [LARGE SCALE GENOMIC DNA]</scope>
    <source>
        <strain evidence="16">cv. Chardonnay</strain>
        <tissue evidence="15">Leaf</tissue>
    </source>
</reference>
<feature type="binding site" evidence="12">
    <location>
        <position position="320"/>
    </location>
    <ligand>
        <name>UDP-alpha-D-glucose</name>
        <dbReference type="ChEBI" id="CHEBI:58885"/>
    </ligand>
</feature>
<dbReference type="GO" id="GO:0016760">
    <property type="term" value="F:cellulose synthase (UDP-forming) activity"/>
    <property type="evidence" value="ECO:0007669"/>
    <property type="project" value="InterPro"/>
</dbReference>
<feature type="transmembrane region" description="Helical" evidence="14">
    <location>
        <begin position="231"/>
        <end position="253"/>
    </location>
</feature>
<sequence>MGGGEPTERKSTASHGLPLLHTRALMRRTPANRVFAVVYLCVILALLYHHFIALLHSASIVSFLILLADAVLAFMWVATLAFRMCPTERQIFIEHLEHYAKESNYPGLDVFICTADPYKEPPIDVVNTALSVMAYDYPTEKLSVYVSDDGGSQLTLFAFMEAARHRTSRGKMGGEGATERKSTASHGLPLLHTRALMRRTPANRVFAVVYLCVILALLYHHFIALLHSTSIVSLLILLADAVLAFMWVTTLAFRMCPTERQIFIEHLEHYAKESNYPGLDVFICTADPYKEPPIDVVNTALSVMAYDYPTEKLSVYVSDDGGSQLTLFAFMEAARFASHWLPYCKKNKIVERCPKAYFASNPSWFPETDQIKLMYEKMRVRVETAVKSGIISHDYMNSKQELEAFSRWTDGFTSQNHPAVIQVLLECGKDEDVMGHTMPNLVYVSRGKSINLPHNFKAGALNALLRVSATMTNAPVILTLDSDMYSNDPRTPLRVLCYLLDPSMDPKLGYVQFPQIFHGINKSDIYGGELRHVFQVQMSGMDGLAGPQHVGSGGFFRRKIFFGGPSETPEMNQDQLTSKSIRSKEVLAMAHQVAGCNFENQTKWGTKMGFRYGSLVEDLYTSHQLQCEGWKSINCKPKRPAFLGNSPLNLHDLLNQTTRWSVGLLEIAFCKYSPIIYGVRSINLLSGLGFAYYAFWPFWSIPLTIYAFLPQLALLNSASIFPQQENPHGSTGLRSLVFIYVFLFLGAYGQDYLEFILSGGTTVRWWNNQRMWMMRGLSSFSFGWIEYFLKSNGISTFGFKVTSKVVQEEQSKRYKQGIFEFGVASPLFLPLTTAAIINLASFLRGIALVLKQGRLEDLLLQMLLAGFGMVNCWPIYEAMVLRTDEGKLPVKITLISIVLAWALYRLLASSMAF</sequence>
<keyword evidence="7 14" id="KW-0472">Membrane</keyword>
<evidence type="ECO:0000256" key="2">
    <source>
        <dbReference type="ARBA" id="ARBA00022676"/>
    </source>
</evidence>
<dbReference type="InterPro" id="IPR029044">
    <property type="entry name" value="Nucleotide-diphossugar_trans"/>
</dbReference>
<feature type="transmembrane region" description="Helical" evidence="14">
    <location>
        <begin position="827"/>
        <end position="846"/>
    </location>
</feature>
<evidence type="ECO:0000256" key="3">
    <source>
        <dbReference type="ARBA" id="ARBA00022679"/>
    </source>
</evidence>
<dbReference type="Proteomes" id="UP000288805">
    <property type="component" value="Unassembled WGS sequence"/>
</dbReference>
<dbReference type="FunFam" id="3.90.550.10:FF:000138">
    <property type="entry name" value="Cellulose synthase isolog"/>
    <property type="match status" value="1"/>
</dbReference>
<keyword evidence="6" id="KW-0333">Golgi apparatus</keyword>
<evidence type="ECO:0000256" key="1">
    <source>
        <dbReference type="ARBA" id="ARBA00004653"/>
    </source>
</evidence>
<feature type="transmembrane region" description="Helical" evidence="14">
    <location>
        <begin position="690"/>
        <end position="709"/>
    </location>
</feature>
<evidence type="ECO:0000256" key="13">
    <source>
        <dbReference type="PIRSR" id="PIRSR605150-3"/>
    </source>
</evidence>
<evidence type="ECO:0000313" key="16">
    <source>
        <dbReference type="Proteomes" id="UP000288805"/>
    </source>
</evidence>
<keyword evidence="4 14" id="KW-0812">Transmembrane</keyword>
<proteinExistence type="inferred from homology"/>
<feature type="transmembrane region" description="Helical" evidence="14">
    <location>
        <begin position="888"/>
        <end position="907"/>
    </location>
</feature>
<keyword evidence="2" id="KW-0328">Glycosyltransferase</keyword>
<feature type="active site" evidence="11">
    <location>
        <position position="320"/>
    </location>
</feature>
<dbReference type="AlphaFoldDB" id="A0A438C8U0"/>
<dbReference type="Pfam" id="PF03552">
    <property type="entry name" value="Cellulose_synt"/>
    <property type="match status" value="3"/>
</dbReference>
<evidence type="ECO:0000256" key="9">
    <source>
        <dbReference type="ARBA" id="ARBA00037405"/>
    </source>
</evidence>
<evidence type="ECO:0000256" key="10">
    <source>
        <dbReference type="ARBA" id="ARBA00061657"/>
    </source>
</evidence>
<feature type="binding site" evidence="13">
    <location>
        <position position="457"/>
    </location>
    <ligand>
        <name>Mn(2+)</name>
        <dbReference type="ChEBI" id="CHEBI:29035"/>
    </ligand>
</feature>
<feature type="transmembrane region" description="Helical" evidence="14">
    <location>
        <begin position="205"/>
        <end position="225"/>
    </location>
</feature>
<feature type="active site" evidence="11">
    <location>
        <position position="618"/>
    </location>
</feature>
<evidence type="ECO:0000256" key="14">
    <source>
        <dbReference type="SAM" id="Phobius"/>
    </source>
</evidence>
<evidence type="ECO:0000256" key="5">
    <source>
        <dbReference type="ARBA" id="ARBA00022989"/>
    </source>
</evidence>
<keyword evidence="8" id="KW-0961">Cell wall biogenesis/degradation</keyword>
<feature type="transmembrane region" description="Helical" evidence="14">
    <location>
        <begin position="60"/>
        <end position="82"/>
    </location>
</feature>
<protein>
    <submittedName>
        <fullName evidence="15">Cellulose synthase-like protein G3</fullName>
    </submittedName>
</protein>
<feature type="binding site" evidence="13">
    <location>
        <position position="481"/>
    </location>
    <ligand>
        <name>Mn(2+)</name>
        <dbReference type="ChEBI" id="CHEBI:29035"/>
    </ligand>
</feature>
<dbReference type="Gene3D" id="3.90.550.10">
    <property type="entry name" value="Spore Coat Polysaccharide Biosynthesis Protein SpsA, Chain A"/>
    <property type="match status" value="1"/>
</dbReference>
<feature type="transmembrane region" description="Helical" evidence="14">
    <location>
        <begin position="858"/>
        <end position="876"/>
    </location>
</feature>
<comment type="function">
    <text evidence="9">Thought to be a Golgi-localized beta-glycan synthase that polymerize the backbones of noncellulosic polysaccharides (hemicelluloses) of plant cell wall.</text>
</comment>
<organism evidence="15 16">
    <name type="scientific">Vitis vinifera</name>
    <name type="common">Grape</name>
    <dbReference type="NCBI Taxonomy" id="29760"/>
    <lineage>
        <taxon>Eukaryota</taxon>
        <taxon>Viridiplantae</taxon>
        <taxon>Streptophyta</taxon>
        <taxon>Embryophyta</taxon>
        <taxon>Tracheophyta</taxon>
        <taxon>Spermatophyta</taxon>
        <taxon>Magnoliopsida</taxon>
        <taxon>eudicotyledons</taxon>
        <taxon>Gunneridae</taxon>
        <taxon>Pentapetalae</taxon>
        <taxon>rosids</taxon>
        <taxon>Vitales</taxon>
        <taxon>Vitaceae</taxon>
        <taxon>Viteae</taxon>
        <taxon>Vitis</taxon>
    </lineage>
</organism>
<dbReference type="GO" id="GO:0000139">
    <property type="term" value="C:Golgi membrane"/>
    <property type="evidence" value="ECO:0007669"/>
    <property type="project" value="UniProtKB-SubCell"/>
</dbReference>
<gene>
    <name evidence="15" type="primary">CSLG3_15</name>
    <name evidence="15" type="ORF">CK203_106229</name>
</gene>
<comment type="subcellular location">
    <subcellularLocation>
        <location evidence="1">Golgi apparatus membrane</location>
        <topology evidence="1">Multi-pass membrane protein</topology>
    </subcellularLocation>
</comment>
<dbReference type="FunFam" id="3.90.550.10:FF:000135">
    <property type="entry name" value="Cellulose synthase-like protein G3"/>
    <property type="match status" value="1"/>
</dbReference>
<evidence type="ECO:0000256" key="8">
    <source>
        <dbReference type="ARBA" id="ARBA00023316"/>
    </source>
</evidence>
<feature type="transmembrane region" description="Helical" evidence="14">
    <location>
        <begin position="729"/>
        <end position="748"/>
    </location>
</feature>
<feature type="binding site" evidence="12">
    <location>
        <position position="290"/>
    </location>
    <ligand>
        <name>UDP-alpha-D-glucose</name>
        <dbReference type="ChEBI" id="CHEBI:58885"/>
    </ligand>
</feature>
<dbReference type="InterPro" id="IPR005150">
    <property type="entry name" value="Cellulose_synth"/>
</dbReference>
<evidence type="ECO:0000256" key="12">
    <source>
        <dbReference type="PIRSR" id="PIRSR605150-2"/>
    </source>
</evidence>
<feature type="transmembrane region" description="Helical" evidence="14">
    <location>
        <begin position="34"/>
        <end position="54"/>
    </location>
</feature>
<comment type="similarity">
    <text evidence="10">Belongs to the glycosyltransferase 2 family. Plant cellulose synthase-like G subfamily.</text>
</comment>
<accession>A0A438C8U0</accession>
<name>A0A438C8U0_VITVI</name>
<keyword evidence="3" id="KW-0808">Transferase</keyword>
<evidence type="ECO:0000313" key="15">
    <source>
        <dbReference type="EMBL" id="RVW19650.1"/>
    </source>
</evidence>
<dbReference type="GO" id="GO:0071555">
    <property type="term" value="P:cell wall organization"/>
    <property type="evidence" value="ECO:0007669"/>
    <property type="project" value="UniProtKB-KW"/>
</dbReference>
<evidence type="ECO:0000256" key="11">
    <source>
        <dbReference type="PIRSR" id="PIRSR605150-1"/>
    </source>
</evidence>
<dbReference type="EMBL" id="QGNW01002450">
    <property type="protein sequence ID" value="RVW19650.1"/>
    <property type="molecule type" value="Genomic_DNA"/>
</dbReference>
<evidence type="ECO:0000256" key="6">
    <source>
        <dbReference type="ARBA" id="ARBA00023034"/>
    </source>
</evidence>
<keyword evidence="5 14" id="KW-1133">Transmembrane helix</keyword>
<evidence type="ECO:0000256" key="7">
    <source>
        <dbReference type="ARBA" id="ARBA00023136"/>
    </source>
</evidence>
<dbReference type="SUPFAM" id="SSF53448">
    <property type="entry name" value="Nucleotide-diphospho-sugar transferases"/>
    <property type="match status" value="1"/>
</dbReference>
<dbReference type="GO" id="GO:0030244">
    <property type="term" value="P:cellulose biosynthetic process"/>
    <property type="evidence" value="ECO:0007669"/>
    <property type="project" value="InterPro"/>
</dbReference>
<comment type="caution">
    <text evidence="15">The sequence shown here is derived from an EMBL/GenBank/DDBJ whole genome shotgun (WGS) entry which is preliminary data.</text>
</comment>